<evidence type="ECO:0000313" key="10">
    <source>
        <dbReference type="EMBL" id="SDY68190.1"/>
    </source>
</evidence>
<proteinExistence type="predicted"/>
<evidence type="ECO:0000259" key="9">
    <source>
        <dbReference type="PROSITE" id="PS51846"/>
    </source>
</evidence>
<dbReference type="Proteomes" id="UP000199079">
    <property type="component" value="Unassembled WGS sequence"/>
</dbReference>
<reference evidence="11" key="1">
    <citation type="submission" date="2016-10" db="EMBL/GenBank/DDBJ databases">
        <authorList>
            <person name="Varghese N."/>
            <person name="Submissions S."/>
        </authorList>
    </citation>
    <scope>NUCLEOTIDE SEQUENCE [LARGE SCALE GENOMIC DNA]</scope>
    <source>
        <strain evidence="11">DC30,IBRC 10041,KCTC 4046</strain>
    </source>
</reference>
<dbReference type="InterPro" id="IPR036318">
    <property type="entry name" value="FAD-bd_PCMH-like_sf"/>
</dbReference>
<dbReference type="Pfam" id="PF01595">
    <property type="entry name" value="CNNM"/>
    <property type="match status" value="1"/>
</dbReference>
<keyword evidence="6" id="KW-0472">Membrane</keyword>
<dbReference type="SUPFAM" id="SSF54631">
    <property type="entry name" value="CBS-domain pair"/>
    <property type="match status" value="1"/>
</dbReference>
<evidence type="ECO:0000256" key="2">
    <source>
        <dbReference type="ARBA" id="ARBA00022692"/>
    </source>
</evidence>
<evidence type="ECO:0000256" key="3">
    <source>
        <dbReference type="ARBA" id="ARBA00022737"/>
    </source>
</evidence>
<dbReference type="InterPro" id="IPR016169">
    <property type="entry name" value="FAD-bd_PCMH_sub2"/>
</dbReference>
<evidence type="ECO:0000313" key="11">
    <source>
        <dbReference type="Proteomes" id="UP000199079"/>
    </source>
</evidence>
<dbReference type="PROSITE" id="PS51846">
    <property type="entry name" value="CNNM"/>
    <property type="match status" value="1"/>
</dbReference>
<feature type="domain" description="CNNM transmembrane" evidence="9">
    <location>
        <begin position="2"/>
        <end position="190"/>
    </location>
</feature>
<dbReference type="SUPFAM" id="SSF56176">
    <property type="entry name" value="FAD-binding/transporter-associated domain-like"/>
    <property type="match status" value="1"/>
</dbReference>
<organism evidence="10 11">
    <name type="scientific">Halopenitus persicus</name>
    <dbReference type="NCBI Taxonomy" id="1048396"/>
    <lineage>
        <taxon>Archaea</taxon>
        <taxon>Methanobacteriati</taxon>
        <taxon>Methanobacteriota</taxon>
        <taxon>Stenosarchaea group</taxon>
        <taxon>Halobacteria</taxon>
        <taxon>Halobacteriales</taxon>
        <taxon>Haloferacaceae</taxon>
        <taxon>Halopenitus</taxon>
    </lineage>
</organism>
<dbReference type="EMBL" id="FNPC01000008">
    <property type="protein sequence ID" value="SDY68190.1"/>
    <property type="molecule type" value="Genomic_DNA"/>
</dbReference>
<keyword evidence="3" id="KW-0677">Repeat</keyword>
<dbReference type="OrthoDB" id="326790at2157"/>
<dbReference type="AlphaFoldDB" id="A0A1H3LV17"/>
<gene>
    <name evidence="10" type="ORF">SAMN05216564_10815</name>
</gene>
<feature type="domain" description="CBS" evidence="8">
    <location>
        <begin position="275"/>
        <end position="335"/>
    </location>
</feature>
<dbReference type="Gene3D" id="3.30.465.10">
    <property type="match status" value="1"/>
</dbReference>
<dbReference type="InterPro" id="IPR002550">
    <property type="entry name" value="CNNM"/>
</dbReference>
<evidence type="ECO:0000256" key="4">
    <source>
        <dbReference type="ARBA" id="ARBA00022989"/>
    </source>
</evidence>
<comment type="subcellular location">
    <subcellularLocation>
        <location evidence="1">Membrane</location>
        <topology evidence="1">Multi-pass membrane protein</topology>
    </subcellularLocation>
</comment>
<dbReference type="PANTHER" id="PTHR22777:SF17">
    <property type="entry name" value="UPF0053 PROTEIN SLL0260"/>
    <property type="match status" value="1"/>
</dbReference>
<dbReference type="Pfam" id="PF03471">
    <property type="entry name" value="CorC_HlyC"/>
    <property type="match status" value="1"/>
</dbReference>
<dbReference type="GO" id="GO:0016020">
    <property type="term" value="C:membrane"/>
    <property type="evidence" value="ECO:0007669"/>
    <property type="project" value="UniProtKB-SubCell"/>
</dbReference>
<evidence type="ECO:0000259" key="8">
    <source>
        <dbReference type="PROSITE" id="PS51371"/>
    </source>
</evidence>
<evidence type="ECO:0000256" key="6">
    <source>
        <dbReference type="ARBA" id="ARBA00023136"/>
    </source>
</evidence>
<protein>
    <submittedName>
        <fullName evidence="10">Hemolysin, contains CBS domains</fullName>
    </submittedName>
</protein>
<dbReference type="PROSITE" id="PS51371">
    <property type="entry name" value="CBS"/>
    <property type="match status" value="2"/>
</dbReference>
<accession>A0A1H3LV17</accession>
<dbReference type="Gene3D" id="3.10.580.10">
    <property type="entry name" value="CBS-domain"/>
    <property type="match status" value="1"/>
</dbReference>
<dbReference type="Pfam" id="PF00571">
    <property type="entry name" value="CBS"/>
    <property type="match status" value="2"/>
</dbReference>
<dbReference type="GO" id="GO:0050660">
    <property type="term" value="F:flavin adenine dinucleotide binding"/>
    <property type="evidence" value="ECO:0007669"/>
    <property type="project" value="InterPro"/>
</dbReference>
<feature type="domain" description="CBS" evidence="8">
    <location>
        <begin position="209"/>
        <end position="272"/>
    </location>
</feature>
<keyword evidence="2" id="KW-0812">Transmembrane</keyword>
<dbReference type="InterPro" id="IPR005170">
    <property type="entry name" value="Transptr-assoc_dom"/>
</dbReference>
<dbReference type="FunFam" id="3.10.580.10:FF:000002">
    <property type="entry name" value="Magnesium/cobalt efflux protein CorC"/>
    <property type="match status" value="1"/>
</dbReference>
<keyword evidence="11" id="KW-1185">Reference proteome</keyword>
<evidence type="ECO:0000256" key="5">
    <source>
        <dbReference type="ARBA" id="ARBA00023122"/>
    </source>
</evidence>
<dbReference type="RefSeq" id="WP_092733878.1">
    <property type="nucleotide sequence ID" value="NZ_FNPC01000008.1"/>
</dbReference>
<dbReference type="SMART" id="SM01091">
    <property type="entry name" value="CorC_HlyC"/>
    <property type="match status" value="1"/>
</dbReference>
<sequence length="427" mass="45240">MNVSAIGAGALAILALTAISAFFSSSELAVFSVGRHRVDSLVATGVPGSAALARLRDDPHRFLVTVLVSNNVANIAAAAVATAVLVQIVPPSQAATGATVFTSVFVIIFGEIAPKSYAVTNAERHALRVSRIVVVVQRVLWPVIVLFEAAVNVVNRVTGGDAGFETYLSREEIETIVLSGEEAGVLESDESAMIRRVLDLEGTAVRAVMVPRTDVVSLPVTATLAEAIETGAREGITRLPMYRENRDDVVGVLDVRDALTRSEPSDARIGDLEDLLAEPTFVPETKPLDELLGEMQLEGARMVLVVDEYGAVTGLATMEDVIEEVVGEIVGRGEVDPVRVLEEGVAVVHGRTTVAYLNETLDTALPTTETFETVAGLVHHHLGRVAAEGDRVELGGVTLEVLSATATRIDRVRVTVHDDSGNDSTVS</sequence>
<name>A0A1H3LV17_9EURY</name>
<dbReference type="PANTHER" id="PTHR22777">
    <property type="entry name" value="HEMOLYSIN-RELATED"/>
    <property type="match status" value="1"/>
</dbReference>
<dbReference type="InterPro" id="IPR044751">
    <property type="entry name" value="Ion_transp-like_CBS"/>
</dbReference>
<evidence type="ECO:0000256" key="7">
    <source>
        <dbReference type="PROSITE-ProRule" id="PRU00703"/>
    </source>
</evidence>
<dbReference type="InterPro" id="IPR000644">
    <property type="entry name" value="CBS_dom"/>
</dbReference>
<keyword evidence="5 7" id="KW-0129">CBS domain</keyword>
<dbReference type="CDD" id="cd04590">
    <property type="entry name" value="CBS_pair_CorC_HlyC_assoc"/>
    <property type="match status" value="1"/>
</dbReference>
<keyword evidence="4" id="KW-1133">Transmembrane helix</keyword>
<evidence type="ECO:0000256" key="1">
    <source>
        <dbReference type="ARBA" id="ARBA00004141"/>
    </source>
</evidence>
<dbReference type="InterPro" id="IPR046342">
    <property type="entry name" value="CBS_dom_sf"/>
</dbReference>